<dbReference type="PROSITE" id="PS50209">
    <property type="entry name" value="CARD"/>
    <property type="match status" value="1"/>
</dbReference>
<dbReference type="SUPFAM" id="SSF52540">
    <property type="entry name" value="P-loop containing nucleoside triphosphate hydrolases"/>
    <property type="match status" value="2"/>
</dbReference>
<dbReference type="PROSITE" id="PS51194">
    <property type="entry name" value="HELICASE_CTER"/>
    <property type="match status" value="1"/>
</dbReference>
<dbReference type="InterPro" id="IPR006935">
    <property type="entry name" value="Helicase/UvrB_N"/>
</dbReference>
<keyword evidence="6" id="KW-0597">Phosphoprotein</keyword>
<proteinExistence type="inferred from homology"/>
<dbReference type="GO" id="GO:0016787">
    <property type="term" value="F:hydrolase activity"/>
    <property type="evidence" value="ECO:0007669"/>
    <property type="project" value="UniProtKB-KW"/>
</dbReference>
<dbReference type="Proteomes" id="UP001634394">
    <property type="component" value="Unassembled WGS sequence"/>
</dbReference>
<keyword evidence="18" id="KW-0051">Antiviral defense</keyword>
<comment type="similarity">
    <text evidence="2">Belongs to the helicase family. RLR subfamily.</text>
</comment>
<dbReference type="InterPro" id="IPR031964">
    <property type="entry name" value="CARD_dom"/>
</dbReference>
<dbReference type="CDD" id="cd15804">
    <property type="entry name" value="RLR_C"/>
    <property type="match status" value="1"/>
</dbReference>
<dbReference type="SMART" id="SM00487">
    <property type="entry name" value="DEXDc"/>
    <property type="match status" value="1"/>
</dbReference>
<keyword evidence="9" id="KW-0677">Repeat</keyword>
<evidence type="ECO:0000259" key="23">
    <source>
        <dbReference type="PROSITE" id="PS51194"/>
    </source>
</evidence>
<keyword evidence="13" id="KW-0862">Zinc</keyword>
<dbReference type="Pfam" id="PF16739">
    <property type="entry name" value="CARD_2"/>
    <property type="match status" value="1"/>
</dbReference>
<feature type="domain" description="CARD" evidence="21">
    <location>
        <begin position="113"/>
        <end position="205"/>
    </location>
</feature>
<dbReference type="Pfam" id="PF18119">
    <property type="entry name" value="RIG-I_C"/>
    <property type="match status" value="1"/>
</dbReference>
<evidence type="ECO:0000256" key="2">
    <source>
        <dbReference type="ARBA" id="ARBA00006866"/>
    </source>
</evidence>
<evidence type="ECO:0000256" key="20">
    <source>
        <dbReference type="SAM" id="MobiDB-lite"/>
    </source>
</evidence>
<dbReference type="Pfam" id="PF04851">
    <property type="entry name" value="ResIII"/>
    <property type="match status" value="1"/>
</dbReference>
<keyword evidence="10" id="KW-0547">Nucleotide-binding</keyword>
<sequence length="1099" mass="125043">MAADSLSSNVSEAMSLPDETTIKFYLQAFLPMISETVDCNILLMRLNVLNSAERKEIFNLNKSGGKQAEATRRFLEKILENDEPGIYRELHDVLQEDYQRIANVLRFGHIPKDQRSKERTLQLFMKEIVNRLNPRDVLPSLFSEGVIIKSEYEQIKAEIDKGPTSTAVMSLVFSIPCHIEKWYEVFLICLYENDSEDLAEIIDKDFIEDYKNKKVSKQGKYVKKKGKCKDLQLNVDQMETEESENVVSYFQEADSSGDLGAIPNFEEYSISSDTYGLSMPTARGEPDGQLAGLPSHESPSSSTAAQSSSVTMETVTMECHSENTERKLLLHEGSEEMQVSFTPDANQYLQGPLQNNHRQEKNGLKDKVEDASDTELNLEIDENEDESEDTEMEDQVIKLREYQKELARPALEGKNVIIVAPTGSGKTMVALRIIQEHITRKRGREIPKVIFLVNQVALANQQGDACKKHLTTYNTQVISGEVQRNMKVSLKDFIDKRNILVVTAQVLLDALVYKEIESITRFSLMIFDECHHCHAKHTFNQIMSYYMDVKLANSTDRLSLPQIVGLTASVGVGKSRNIAQAKTHIKKLMANLDAEEISTVCNNIGELSEYVSVPTEEIMTVEKRENDVFGQSITETMNKIEDIMEHCDALQKVENPEQYMAVLKAPASKGSDQYTQWASKLWKETAKIREPDVRRFINPCRNHLQIYNETLIIYNDARTRDAIDYMKQEISVWKQSAIMDKNEQCLQALYERLEKPEFVERVQNLPNPKLQALGKMIIKGFKGKEPADSRGIIFVKTRNLAKAITAWLKDTPDLKSLNPIEFVGSNTSGGKAMTKAEQVDALKYFRDGKHKLIVATSVAEEGLDISQCNLVIRYDHVTNEIAMVQSRGRGRAQDSQYMVLAEEGKGTAEKEELNMIREIMMRKAIIQLQQDIASNPGKVKEELKQHQDDEQLTRRLEAKNRKGRLMRMGDFELRCFKCDEYICMSTDIKKVQNAHHVVVLDDFEDRVKITKTGSRRVIDETIQFVGRLNCKKCGNDMGTVGIHRNLEFPVIKISSFIIVDTNSRQSTCTKWNKAPFEVLALTNDDFKMLLDKRGEDPAL</sequence>
<evidence type="ECO:0000259" key="22">
    <source>
        <dbReference type="PROSITE" id="PS51192"/>
    </source>
</evidence>
<dbReference type="EC" id="3.6.4.13" evidence="3"/>
<feature type="region of interest" description="Disordered" evidence="20">
    <location>
        <begin position="356"/>
        <end position="375"/>
    </location>
</feature>
<evidence type="ECO:0000256" key="1">
    <source>
        <dbReference type="ARBA" id="ARBA00004496"/>
    </source>
</evidence>
<feature type="domain" description="RLR CTR" evidence="24">
    <location>
        <begin position="957"/>
        <end position="1088"/>
    </location>
</feature>
<dbReference type="InterPro" id="IPR014001">
    <property type="entry name" value="Helicase_ATP-bd"/>
</dbReference>
<dbReference type="InterPro" id="IPR001315">
    <property type="entry name" value="CARD"/>
</dbReference>
<feature type="domain" description="Helicase C-terminal" evidence="23">
    <location>
        <begin position="769"/>
        <end position="940"/>
    </location>
</feature>
<dbReference type="Pfam" id="PF00271">
    <property type="entry name" value="Helicase_C"/>
    <property type="match status" value="1"/>
</dbReference>
<keyword evidence="14" id="KW-0067">ATP-binding</keyword>
<keyword evidence="17" id="KW-0694">RNA-binding</keyword>
<dbReference type="SMART" id="SM00490">
    <property type="entry name" value="HELICc"/>
    <property type="match status" value="1"/>
</dbReference>
<dbReference type="GO" id="GO:0003724">
    <property type="term" value="F:RNA helicase activity"/>
    <property type="evidence" value="ECO:0007669"/>
    <property type="project" value="UniProtKB-EC"/>
</dbReference>
<evidence type="ECO:0000256" key="15">
    <source>
        <dbReference type="ARBA" id="ARBA00022843"/>
    </source>
</evidence>
<dbReference type="Gene3D" id="3.40.50.300">
    <property type="entry name" value="P-loop containing nucleotide triphosphate hydrolases"/>
    <property type="match status" value="2"/>
</dbReference>
<feature type="domain" description="Helicase ATP-binding" evidence="22">
    <location>
        <begin position="407"/>
        <end position="588"/>
    </location>
</feature>
<comment type="subcellular location">
    <subcellularLocation>
        <location evidence="1">Cytoplasm</location>
    </subcellularLocation>
</comment>
<feature type="compositionally biased region" description="Basic and acidic residues" evidence="20">
    <location>
        <begin position="357"/>
        <end position="370"/>
    </location>
</feature>
<comment type="catalytic activity">
    <reaction evidence="19">
        <text>ATP + H2O = ADP + phosphate + H(+)</text>
        <dbReference type="Rhea" id="RHEA:13065"/>
        <dbReference type="ChEBI" id="CHEBI:15377"/>
        <dbReference type="ChEBI" id="CHEBI:15378"/>
        <dbReference type="ChEBI" id="CHEBI:30616"/>
        <dbReference type="ChEBI" id="CHEBI:43474"/>
        <dbReference type="ChEBI" id="CHEBI:456216"/>
        <dbReference type="EC" id="3.6.4.13"/>
    </reaction>
    <physiologicalReaction direction="left-to-right" evidence="19">
        <dbReference type="Rhea" id="RHEA:13066"/>
    </physiologicalReaction>
</comment>
<evidence type="ECO:0000256" key="9">
    <source>
        <dbReference type="ARBA" id="ARBA00022737"/>
    </source>
</evidence>
<gene>
    <name evidence="25" type="ORF">ACJMK2_004855</name>
</gene>
<dbReference type="SUPFAM" id="SSF47986">
    <property type="entry name" value="DEATH domain"/>
    <property type="match status" value="1"/>
</dbReference>
<evidence type="ECO:0000256" key="12">
    <source>
        <dbReference type="ARBA" id="ARBA00022806"/>
    </source>
</evidence>
<evidence type="ECO:0000256" key="4">
    <source>
        <dbReference type="ARBA" id="ARBA00022490"/>
    </source>
</evidence>
<dbReference type="GO" id="GO:0051607">
    <property type="term" value="P:defense response to virus"/>
    <property type="evidence" value="ECO:0007669"/>
    <property type="project" value="UniProtKB-KW"/>
</dbReference>
<dbReference type="EMBL" id="JBJQND010000010">
    <property type="protein sequence ID" value="KAL3863079.1"/>
    <property type="molecule type" value="Genomic_DNA"/>
</dbReference>
<keyword evidence="8" id="KW-0479">Metal-binding</keyword>
<keyword evidence="15" id="KW-0832">Ubl conjugation</keyword>
<dbReference type="PANTHER" id="PTHR14074:SF16">
    <property type="entry name" value="ANTIVIRAL INNATE IMMUNE RESPONSE RECEPTOR RIG-I"/>
    <property type="match status" value="1"/>
</dbReference>
<dbReference type="AlphaFoldDB" id="A0ABD3VQW4"/>
<feature type="compositionally biased region" description="Low complexity" evidence="20">
    <location>
        <begin position="295"/>
        <end position="309"/>
    </location>
</feature>
<accession>A0ABD3VQW4</accession>
<dbReference type="Gene3D" id="1.20.1320.30">
    <property type="match status" value="1"/>
</dbReference>
<dbReference type="GO" id="GO:0045087">
    <property type="term" value="P:innate immune response"/>
    <property type="evidence" value="ECO:0007669"/>
    <property type="project" value="UniProtKB-KW"/>
</dbReference>
<evidence type="ECO:0000256" key="10">
    <source>
        <dbReference type="ARBA" id="ARBA00022741"/>
    </source>
</evidence>
<evidence type="ECO:0000256" key="11">
    <source>
        <dbReference type="ARBA" id="ARBA00022801"/>
    </source>
</evidence>
<evidence type="ECO:0000256" key="14">
    <source>
        <dbReference type="ARBA" id="ARBA00022840"/>
    </source>
</evidence>
<dbReference type="InterPro" id="IPR021673">
    <property type="entry name" value="RLR_CTR"/>
</dbReference>
<dbReference type="EMBL" id="JBJQND010000010">
    <property type="protein sequence ID" value="KAL3863078.1"/>
    <property type="molecule type" value="Genomic_DNA"/>
</dbReference>
<organism evidence="25 26">
    <name type="scientific">Sinanodonta woodiana</name>
    <name type="common">Chinese pond mussel</name>
    <name type="synonym">Anodonta woodiana</name>
    <dbReference type="NCBI Taxonomy" id="1069815"/>
    <lineage>
        <taxon>Eukaryota</taxon>
        <taxon>Metazoa</taxon>
        <taxon>Spiralia</taxon>
        <taxon>Lophotrochozoa</taxon>
        <taxon>Mollusca</taxon>
        <taxon>Bivalvia</taxon>
        <taxon>Autobranchia</taxon>
        <taxon>Heteroconchia</taxon>
        <taxon>Palaeoheterodonta</taxon>
        <taxon>Unionida</taxon>
        <taxon>Unionoidea</taxon>
        <taxon>Unionidae</taxon>
        <taxon>Unioninae</taxon>
        <taxon>Sinanodonta</taxon>
    </lineage>
</organism>
<protein>
    <recommendedName>
        <fullName evidence="3">RNA helicase</fullName>
        <ecNumber evidence="3">3.6.4.13</ecNumber>
    </recommendedName>
</protein>
<keyword evidence="11" id="KW-0378">Hydrolase</keyword>
<dbReference type="GO" id="GO:0046872">
    <property type="term" value="F:metal ion binding"/>
    <property type="evidence" value="ECO:0007669"/>
    <property type="project" value="UniProtKB-KW"/>
</dbReference>
<evidence type="ECO:0000313" key="26">
    <source>
        <dbReference type="Proteomes" id="UP001634394"/>
    </source>
</evidence>
<dbReference type="InterPro" id="IPR011029">
    <property type="entry name" value="DEATH-like_dom_sf"/>
</dbReference>
<dbReference type="GO" id="GO:0005737">
    <property type="term" value="C:cytoplasm"/>
    <property type="evidence" value="ECO:0007669"/>
    <property type="project" value="UniProtKB-SubCell"/>
</dbReference>
<evidence type="ECO:0000259" key="21">
    <source>
        <dbReference type="PROSITE" id="PS50209"/>
    </source>
</evidence>
<evidence type="ECO:0000256" key="19">
    <source>
        <dbReference type="ARBA" id="ARBA00049390"/>
    </source>
</evidence>
<keyword evidence="26" id="KW-1185">Reference proteome</keyword>
<evidence type="ECO:0000256" key="17">
    <source>
        <dbReference type="ARBA" id="ARBA00022884"/>
    </source>
</evidence>
<keyword evidence="12" id="KW-0347">Helicase</keyword>
<dbReference type="InterPro" id="IPR051363">
    <property type="entry name" value="RLR_Helicase"/>
</dbReference>
<evidence type="ECO:0000256" key="3">
    <source>
        <dbReference type="ARBA" id="ARBA00012552"/>
    </source>
</evidence>
<dbReference type="GO" id="GO:0003723">
    <property type="term" value="F:RNA binding"/>
    <property type="evidence" value="ECO:0007669"/>
    <property type="project" value="UniProtKB-KW"/>
</dbReference>
<dbReference type="Gene3D" id="1.10.533.10">
    <property type="entry name" value="Death Domain, Fas"/>
    <property type="match status" value="2"/>
</dbReference>
<dbReference type="InterPro" id="IPR001650">
    <property type="entry name" value="Helicase_C-like"/>
</dbReference>
<reference evidence="25 26" key="1">
    <citation type="submission" date="2024-11" db="EMBL/GenBank/DDBJ databases">
        <title>Chromosome-level genome assembly of the freshwater bivalve Anodonta woodiana.</title>
        <authorList>
            <person name="Chen X."/>
        </authorList>
    </citation>
    <scope>NUCLEOTIDE SEQUENCE [LARGE SCALE GENOMIC DNA]</scope>
    <source>
        <strain evidence="25">MN2024</strain>
        <tissue evidence="25">Gills</tissue>
    </source>
</reference>
<evidence type="ECO:0000259" key="24">
    <source>
        <dbReference type="PROSITE" id="PS51789"/>
    </source>
</evidence>
<evidence type="ECO:0000256" key="16">
    <source>
        <dbReference type="ARBA" id="ARBA00022859"/>
    </source>
</evidence>
<dbReference type="InterPro" id="IPR041204">
    <property type="entry name" value="RIG-I-like_C"/>
</dbReference>
<dbReference type="Gene3D" id="2.170.150.30">
    <property type="entry name" value="RIG-I-like receptor, C-terminal regulatory domain"/>
    <property type="match status" value="1"/>
</dbReference>
<keyword evidence="4" id="KW-0963">Cytoplasm</keyword>
<evidence type="ECO:0000256" key="18">
    <source>
        <dbReference type="ARBA" id="ARBA00023118"/>
    </source>
</evidence>
<keyword evidence="7" id="KW-0399">Innate immunity</keyword>
<evidence type="ECO:0000256" key="5">
    <source>
        <dbReference type="ARBA" id="ARBA00022499"/>
    </source>
</evidence>
<evidence type="ECO:0000256" key="7">
    <source>
        <dbReference type="ARBA" id="ARBA00022588"/>
    </source>
</evidence>
<evidence type="ECO:0000256" key="8">
    <source>
        <dbReference type="ARBA" id="ARBA00022723"/>
    </source>
</evidence>
<dbReference type="InterPro" id="IPR027417">
    <property type="entry name" value="P-loop_NTPase"/>
</dbReference>
<dbReference type="PROSITE" id="PS51789">
    <property type="entry name" value="RLR_CTR"/>
    <property type="match status" value="1"/>
</dbReference>
<dbReference type="CDD" id="cd01671">
    <property type="entry name" value="CARD"/>
    <property type="match status" value="1"/>
</dbReference>
<keyword evidence="16" id="KW-0391">Immunity</keyword>
<name>A0ABD3VQW4_SINWO</name>
<feature type="region of interest" description="Disordered" evidence="20">
    <location>
        <begin position="276"/>
        <end position="322"/>
    </location>
</feature>
<dbReference type="PANTHER" id="PTHR14074">
    <property type="entry name" value="HELICASE WITH DEATH DOMAIN-RELATED"/>
    <property type="match status" value="1"/>
</dbReference>
<keyword evidence="5" id="KW-1017">Isopeptide bond</keyword>
<dbReference type="InterPro" id="IPR038557">
    <property type="entry name" value="RLR_C_sf"/>
</dbReference>
<comment type="caution">
    <text evidence="25">The sequence shown here is derived from an EMBL/GenBank/DDBJ whole genome shotgun (WGS) entry which is preliminary data.</text>
</comment>
<evidence type="ECO:0000256" key="6">
    <source>
        <dbReference type="ARBA" id="ARBA00022553"/>
    </source>
</evidence>
<evidence type="ECO:0000256" key="13">
    <source>
        <dbReference type="ARBA" id="ARBA00022833"/>
    </source>
</evidence>
<dbReference type="GO" id="GO:0005524">
    <property type="term" value="F:ATP binding"/>
    <property type="evidence" value="ECO:0007669"/>
    <property type="project" value="UniProtKB-KW"/>
</dbReference>
<evidence type="ECO:0000313" key="25">
    <source>
        <dbReference type="EMBL" id="KAL3863078.1"/>
    </source>
</evidence>
<dbReference type="Pfam" id="PF11648">
    <property type="entry name" value="RIG-I_C-RD"/>
    <property type="match status" value="1"/>
</dbReference>
<dbReference type="PROSITE" id="PS51192">
    <property type="entry name" value="HELICASE_ATP_BIND_1"/>
    <property type="match status" value="1"/>
</dbReference>